<comment type="cofactor">
    <cofactor evidence="8">
        <name>a divalent metal cation</name>
        <dbReference type="ChEBI" id="CHEBI:60240"/>
    </cofactor>
    <text evidence="8">Binds 1 divalent metal cation per subunit.</text>
</comment>
<dbReference type="InterPro" id="IPR006680">
    <property type="entry name" value="Amidohydro-rel"/>
</dbReference>
<feature type="binding site" evidence="8">
    <location>
        <position position="201"/>
    </location>
    <ligand>
        <name>Zn(2+)</name>
        <dbReference type="ChEBI" id="CHEBI:29105"/>
    </ligand>
</feature>
<feature type="domain" description="Amidohydrolase-related" evidence="9">
    <location>
        <begin position="58"/>
        <end position="371"/>
    </location>
</feature>
<dbReference type="InterPro" id="IPR003764">
    <property type="entry name" value="GlcNAc_6-P_deAcase"/>
</dbReference>
<reference evidence="10 11" key="1">
    <citation type="submission" date="2018-06" db="EMBL/GenBank/DDBJ databases">
        <authorList>
            <consortium name="Pathogen Informatics"/>
            <person name="Doyle S."/>
        </authorList>
    </citation>
    <scope>NUCLEOTIDE SEQUENCE [LARGE SCALE GENOMIC DNA]</scope>
    <source>
        <strain evidence="10 11">NCTC10738</strain>
    </source>
</reference>
<dbReference type="GO" id="GO:0046872">
    <property type="term" value="F:metal ion binding"/>
    <property type="evidence" value="ECO:0007669"/>
    <property type="project" value="UniProtKB-KW"/>
</dbReference>
<comment type="catalytic activity">
    <reaction evidence="5">
        <text>N-acetyl-D-glucosamine 6-phosphate + H2O = D-glucosamine 6-phosphate + acetate</text>
        <dbReference type="Rhea" id="RHEA:22936"/>
        <dbReference type="ChEBI" id="CHEBI:15377"/>
        <dbReference type="ChEBI" id="CHEBI:30089"/>
        <dbReference type="ChEBI" id="CHEBI:57513"/>
        <dbReference type="ChEBI" id="CHEBI:58725"/>
        <dbReference type="EC" id="3.5.1.25"/>
    </reaction>
</comment>
<evidence type="ECO:0000256" key="3">
    <source>
        <dbReference type="ARBA" id="ARBA00022801"/>
    </source>
</evidence>
<dbReference type="Pfam" id="PF01979">
    <property type="entry name" value="Amidohydro_1"/>
    <property type="match status" value="1"/>
</dbReference>
<accession>A0A380C6I0</accession>
<dbReference type="EMBL" id="UGYO01000002">
    <property type="protein sequence ID" value="SUJ12679.1"/>
    <property type="molecule type" value="Genomic_DNA"/>
</dbReference>
<evidence type="ECO:0000313" key="10">
    <source>
        <dbReference type="EMBL" id="SUJ12679.1"/>
    </source>
</evidence>
<evidence type="ECO:0000256" key="4">
    <source>
        <dbReference type="ARBA" id="ARBA00023277"/>
    </source>
</evidence>
<dbReference type="PANTHER" id="PTHR11113">
    <property type="entry name" value="N-ACETYLGLUCOSAMINE-6-PHOSPHATE DEACETYLASE"/>
    <property type="match status" value="1"/>
</dbReference>
<dbReference type="NCBIfam" id="TIGR00221">
    <property type="entry name" value="nagA"/>
    <property type="match status" value="1"/>
</dbReference>
<keyword evidence="3 5" id="KW-0378">Hydrolase</keyword>
<dbReference type="Proteomes" id="UP000254069">
    <property type="component" value="Unassembled WGS sequence"/>
</dbReference>
<dbReference type="PANTHER" id="PTHR11113:SF14">
    <property type="entry name" value="N-ACETYLGLUCOSAMINE-6-PHOSPHATE DEACETYLASE"/>
    <property type="match status" value="1"/>
</dbReference>
<name>A0A380C6I0_9GAMM</name>
<evidence type="ECO:0000259" key="9">
    <source>
        <dbReference type="Pfam" id="PF01979"/>
    </source>
</evidence>
<dbReference type="SUPFAM" id="SSF51338">
    <property type="entry name" value="Composite domain of metallo-dependent hydrolases"/>
    <property type="match status" value="1"/>
</dbReference>
<dbReference type="PIRSF" id="PIRSF038994">
    <property type="entry name" value="NagA"/>
    <property type="match status" value="1"/>
</dbReference>
<evidence type="ECO:0000256" key="7">
    <source>
        <dbReference type="PIRSR" id="PIRSR038994-2"/>
    </source>
</evidence>
<feature type="active site" description="Proton donor/acceptor" evidence="6">
    <location>
        <position position="280"/>
    </location>
</feature>
<dbReference type="SUPFAM" id="SSF51556">
    <property type="entry name" value="Metallo-dependent hydrolases"/>
    <property type="match status" value="1"/>
</dbReference>
<evidence type="ECO:0000256" key="5">
    <source>
        <dbReference type="PIRNR" id="PIRNR038994"/>
    </source>
</evidence>
<dbReference type="Gene3D" id="2.30.40.10">
    <property type="entry name" value="Urease, subunit C, domain 1"/>
    <property type="match status" value="1"/>
</dbReference>
<keyword evidence="4 5" id="KW-0119">Carbohydrate metabolism</keyword>
<keyword evidence="2 8" id="KW-0479">Metal-binding</keyword>
<feature type="binding site" evidence="7">
    <location>
        <position position="146"/>
    </location>
    <ligand>
        <name>substrate</name>
    </ligand>
</feature>
<dbReference type="CDD" id="cd00854">
    <property type="entry name" value="NagA"/>
    <property type="match status" value="1"/>
</dbReference>
<dbReference type="GO" id="GO:0006046">
    <property type="term" value="P:N-acetylglucosamine catabolic process"/>
    <property type="evidence" value="ECO:0007669"/>
    <property type="project" value="TreeGrafter"/>
</dbReference>
<dbReference type="GO" id="GO:0008448">
    <property type="term" value="F:N-acetylglucosamine-6-phosphate deacetylase activity"/>
    <property type="evidence" value="ECO:0007669"/>
    <property type="project" value="UniProtKB-UniRule"/>
</dbReference>
<feature type="binding site" evidence="8">
    <location>
        <position position="135"/>
    </location>
    <ligand>
        <name>Zn(2+)</name>
        <dbReference type="ChEBI" id="CHEBI:29105"/>
    </ligand>
</feature>
<organism evidence="10 11">
    <name type="scientific">Shewanella algae</name>
    <dbReference type="NCBI Taxonomy" id="38313"/>
    <lineage>
        <taxon>Bacteria</taxon>
        <taxon>Pseudomonadati</taxon>
        <taxon>Pseudomonadota</taxon>
        <taxon>Gammaproteobacteria</taxon>
        <taxon>Alteromonadales</taxon>
        <taxon>Shewanellaceae</taxon>
        <taxon>Shewanella</taxon>
    </lineage>
</organism>
<evidence type="ECO:0000256" key="6">
    <source>
        <dbReference type="PIRSR" id="PIRSR038994-1"/>
    </source>
</evidence>
<feature type="binding site" evidence="7">
    <location>
        <position position="233"/>
    </location>
    <ligand>
        <name>substrate</name>
    </ligand>
</feature>
<feature type="binding site" evidence="7">
    <location>
        <begin position="225"/>
        <end position="226"/>
    </location>
    <ligand>
        <name>substrate</name>
    </ligand>
</feature>
<dbReference type="EC" id="3.5.1.25" evidence="5"/>
<feature type="binding site" evidence="7">
    <location>
        <begin position="313"/>
        <end position="315"/>
    </location>
    <ligand>
        <name>substrate</name>
    </ligand>
</feature>
<feature type="binding site" evidence="8">
    <location>
        <position position="222"/>
    </location>
    <ligand>
        <name>Zn(2+)</name>
        <dbReference type="ChEBI" id="CHEBI:29105"/>
    </ligand>
</feature>
<keyword evidence="11" id="KW-1185">Reference proteome</keyword>
<protein>
    <recommendedName>
        <fullName evidence="5">N-acetylgalactosamine-6-phosphate deacetylase</fullName>
        <ecNumber evidence="5">3.5.1.25</ecNumber>
    </recommendedName>
    <alternativeName>
        <fullName evidence="5">N-acetylglucosamine-6-phosphate deacetylase</fullName>
    </alternativeName>
</protein>
<proteinExistence type="inferred from homology"/>
<dbReference type="Gene3D" id="3.20.20.140">
    <property type="entry name" value="Metal-dependent hydrolases"/>
    <property type="match status" value="1"/>
</dbReference>
<evidence type="ECO:0000256" key="1">
    <source>
        <dbReference type="ARBA" id="ARBA00010716"/>
    </source>
</evidence>
<feature type="binding site" evidence="7">
    <location>
        <position position="257"/>
    </location>
    <ligand>
        <name>substrate</name>
    </ligand>
</feature>
<gene>
    <name evidence="10" type="primary">nagA_2</name>
    <name evidence="10" type="ORF">NCTC10738_04453</name>
</gene>
<dbReference type="InterPro" id="IPR032466">
    <property type="entry name" value="Metal_Hydrolase"/>
</dbReference>
<sequence length="395" mass="41888">MNSNTDKAPFWIGADGALLGPQMSRSSEVWLRIVDGRIHTIAKAPKEGEAATHYAGLLVPGFVDTQVNGGGGRMFNRQPSVETLKLMLDAHGRFGTTSMLPTLISDDIRVMQAALAAAISAREAGLDGIAGIHFEGPHLSLERKGCHSEARLRELGDIELALYAEAVSQLGVCVVTLAPERVGPEDVRRLVALGVRVSLGHSNANAETVMTALDAGASGFTHLYNGMSQLESRAPGMVGTALSDPRAFCGIILDGHHLHPVSATLAWRAKGSRRLMLVTDAMSPVGSEEPEFEFFGGKVVRRGTELRDLNGSLAGSVLEMTTAVRYAVKVLGIPLEQAVAMASSTPAAFAGLNDRGMLAEGMRADLLLLDDALYQSKRWQGGRLAAGAEVRSKSV</sequence>
<dbReference type="InterPro" id="IPR011059">
    <property type="entry name" value="Metal-dep_hydrolase_composite"/>
</dbReference>
<evidence type="ECO:0000313" key="11">
    <source>
        <dbReference type="Proteomes" id="UP000254069"/>
    </source>
</evidence>
<evidence type="ECO:0000256" key="8">
    <source>
        <dbReference type="PIRSR" id="PIRSR038994-3"/>
    </source>
</evidence>
<comment type="similarity">
    <text evidence="1 5">Belongs to the metallo-dependent hydrolases superfamily. NagA family.</text>
</comment>
<evidence type="ECO:0000256" key="2">
    <source>
        <dbReference type="ARBA" id="ARBA00022723"/>
    </source>
</evidence>
<dbReference type="AlphaFoldDB" id="A0A380C6I0"/>